<comment type="catalytic activity">
    <reaction evidence="8 9">
        <text>guanosine(966) in 16S rRNA + S-adenosyl-L-methionine = N(2)-methylguanosine(966) in 16S rRNA + S-adenosyl-L-homocysteine + H(+)</text>
        <dbReference type="Rhea" id="RHEA:23548"/>
        <dbReference type="Rhea" id="RHEA-COMP:10211"/>
        <dbReference type="Rhea" id="RHEA-COMP:10212"/>
        <dbReference type="ChEBI" id="CHEBI:15378"/>
        <dbReference type="ChEBI" id="CHEBI:57856"/>
        <dbReference type="ChEBI" id="CHEBI:59789"/>
        <dbReference type="ChEBI" id="CHEBI:74269"/>
        <dbReference type="ChEBI" id="CHEBI:74481"/>
        <dbReference type="EC" id="2.1.1.171"/>
    </reaction>
</comment>
<keyword evidence="5 9" id="KW-0489">Methyltransferase</keyword>
<accession>A0ABX1R377</accession>
<evidence type="ECO:0000313" key="11">
    <source>
        <dbReference type="Proteomes" id="UP000709336"/>
    </source>
</evidence>
<dbReference type="GO" id="GO:0052913">
    <property type="term" value="F:16S rRNA (guanine(966)-N(2))-methyltransferase activity"/>
    <property type="evidence" value="ECO:0007669"/>
    <property type="project" value="UniProtKB-EC"/>
</dbReference>
<evidence type="ECO:0000256" key="7">
    <source>
        <dbReference type="ARBA" id="ARBA00022691"/>
    </source>
</evidence>
<evidence type="ECO:0000256" key="5">
    <source>
        <dbReference type="ARBA" id="ARBA00022603"/>
    </source>
</evidence>
<evidence type="ECO:0000256" key="2">
    <source>
        <dbReference type="ARBA" id="ARBA00005269"/>
    </source>
</evidence>
<organism evidence="10 11">
    <name type="scientific">Alteromonas ponticola</name>
    <dbReference type="NCBI Taxonomy" id="2720613"/>
    <lineage>
        <taxon>Bacteria</taxon>
        <taxon>Pseudomonadati</taxon>
        <taxon>Pseudomonadota</taxon>
        <taxon>Gammaproteobacteria</taxon>
        <taxon>Alteromonadales</taxon>
        <taxon>Alteromonadaceae</taxon>
        <taxon>Alteromonas/Salinimonas group</taxon>
        <taxon>Alteromonas</taxon>
    </lineage>
</organism>
<protein>
    <recommendedName>
        <fullName evidence="4 9">Ribosomal RNA small subunit methyltransferase D</fullName>
        <ecNumber evidence="3 9">2.1.1.171</ecNumber>
    </recommendedName>
</protein>
<name>A0ABX1R377_9ALTE</name>
<comment type="caution">
    <text evidence="10">The sequence shown here is derived from an EMBL/GenBank/DDBJ whole genome shotgun (WGS) entry which is preliminary data.</text>
</comment>
<dbReference type="InterPro" id="IPR004398">
    <property type="entry name" value="RNA_MeTrfase_RsmD"/>
</dbReference>
<dbReference type="RefSeq" id="WP_169210804.1">
    <property type="nucleotide sequence ID" value="NZ_JAATNW010000005.1"/>
</dbReference>
<keyword evidence="7 9" id="KW-0949">S-adenosyl-L-methionine</keyword>
<dbReference type="SUPFAM" id="SSF53335">
    <property type="entry name" value="S-adenosyl-L-methionine-dependent methyltransferases"/>
    <property type="match status" value="1"/>
</dbReference>
<dbReference type="InterPro" id="IPR002052">
    <property type="entry name" value="DNA_methylase_N6_adenine_CS"/>
</dbReference>
<dbReference type="PROSITE" id="PS00092">
    <property type="entry name" value="N6_MTASE"/>
    <property type="match status" value="1"/>
</dbReference>
<sequence length="194" mass="21587">MKRASKKANSRTTSGSIRIISGQWRGRKLPVISAQGLRPTTDRNKEMLFNWLMHDTRDANVLDMFAGSGGLGFEALSRYAAHCTFIEQDKTAVKGINQNIALLGASATVKQGDAVQVATLLSSSFDIIFIDPPFHQGLTQQAIDIVQRFNLLSADGLIYVEQESQQPIPRLPDDLEILKQKHTAQVSCWLLHRR</sequence>
<dbReference type="EC" id="2.1.1.171" evidence="3 9"/>
<dbReference type="EMBL" id="JAATNW010000005">
    <property type="protein sequence ID" value="NMH60233.1"/>
    <property type="molecule type" value="Genomic_DNA"/>
</dbReference>
<dbReference type="Gene3D" id="3.40.50.150">
    <property type="entry name" value="Vaccinia Virus protein VP39"/>
    <property type="match status" value="1"/>
</dbReference>
<evidence type="ECO:0000256" key="4">
    <source>
        <dbReference type="ARBA" id="ARBA00013682"/>
    </source>
</evidence>
<evidence type="ECO:0000256" key="1">
    <source>
        <dbReference type="ARBA" id="ARBA00002649"/>
    </source>
</evidence>
<comment type="function">
    <text evidence="1 9">Specifically methylates the guanine in position 966 of 16S rRNA in the assembled 30S particle.</text>
</comment>
<keyword evidence="6 9" id="KW-0808">Transferase</keyword>
<dbReference type="Pfam" id="PF03602">
    <property type="entry name" value="Cons_hypoth95"/>
    <property type="match status" value="1"/>
</dbReference>
<dbReference type="PANTHER" id="PTHR43542:SF1">
    <property type="entry name" value="METHYLTRANSFERASE"/>
    <property type="match status" value="1"/>
</dbReference>
<reference evidence="10 11" key="1">
    <citation type="submission" date="2020-03" db="EMBL/GenBank/DDBJ databases">
        <title>Alteromonas ponticola sp. nov., isolated from seawater.</title>
        <authorList>
            <person name="Yoon J.-H."/>
            <person name="Kim Y.-O."/>
        </authorList>
    </citation>
    <scope>NUCLEOTIDE SEQUENCE [LARGE SCALE GENOMIC DNA]</scope>
    <source>
        <strain evidence="10 11">MYP5</strain>
    </source>
</reference>
<dbReference type="PANTHER" id="PTHR43542">
    <property type="entry name" value="METHYLTRANSFERASE"/>
    <property type="match status" value="1"/>
</dbReference>
<proteinExistence type="inferred from homology"/>
<dbReference type="InterPro" id="IPR029063">
    <property type="entry name" value="SAM-dependent_MTases_sf"/>
</dbReference>
<comment type="similarity">
    <text evidence="2 9">Belongs to the methyltransferase superfamily. RsmD family.</text>
</comment>
<dbReference type="NCBIfam" id="TIGR00095">
    <property type="entry name" value="16S rRNA (guanine(966)-N(2))-methyltransferase RsmD"/>
    <property type="match status" value="1"/>
</dbReference>
<evidence type="ECO:0000256" key="6">
    <source>
        <dbReference type="ARBA" id="ARBA00022679"/>
    </source>
</evidence>
<evidence type="ECO:0000313" key="10">
    <source>
        <dbReference type="EMBL" id="NMH60233.1"/>
    </source>
</evidence>
<evidence type="ECO:0000256" key="9">
    <source>
        <dbReference type="PIRNR" id="PIRNR004553"/>
    </source>
</evidence>
<evidence type="ECO:0000256" key="8">
    <source>
        <dbReference type="ARBA" id="ARBA00048326"/>
    </source>
</evidence>
<keyword evidence="11" id="KW-1185">Reference proteome</keyword>
<dbReference type="CDD" id="cd02440">
    <property type="entry name" value="AdoMet_MTases"/>
    <property type="match status" value="1"/>
</dbReference>
<gene>
    <name evidence="10" type="primary">rsmD</name>
    <name evidence="10" type="ORF">HCJ96_09410</name>
</gene>
<dbReference type="Proteomes" id="UP000709336">
    <property type="component" value="Unassembled WGS sequence"/>
</dbReference>
<dbReference type="PIRSF" id="PIRSF004553">
    <property type="entry name" value="CHP00095"/>
    <property type="match status" value="1"/>
</dbReference>
<evidence type="ECO:0000256" key="3">
    <source>
        <dbReference type="ARBA" id="ARBA00012141"/>
    </source>
</evidence>
<keyword evidence="9" id="KW-0698">rRNA processing</keyword>